<evidence type="ECO:0000313" key="13">
    <source>
        <dbReference type="EMBL" id="KAL3428067.1"/>
    </source>
</evidence>
<dbReference type="PANTHER" id="PTHR37984:SF5">
    <property type="entry name" value="PROTEIN NYNRIN-LIKE"/>
    <property type="match status" value="1"/>
</dbReference>
<keyword evidence="14" id="KW-1185">Reference proteome</keyword>
<dbReference type="InterPro" id="IPR013087">
    <property type="entry name" value="Znf_C2H2_type"/>
</dbReference>
<evidence type="ECO:0000256" key="6">
    <source>
        <dbReference type="ARBA" id="ARBA00022759"/>
    </source>
</evidence>
<feature type="compositionally biased region" description="Polar residues" evidence="10">
    <location>
        <begin position="500"/>
        <end position="516"/>
    </location>
</feature>
<dbReference type="Pfam" id="PF00078">
    <property type="entry name" value="RVT_1"/>
    <property type="match status" value="1"/>
</dbReference>
<dbReference type="PROSITE" id="PS50013">
    <property type="entry name" value="CHROMO_2"/>
    <property type="match status" value="1"/>
</dbReference>
<dbReference type="InterPro" id="IPR000953">
    <property type="entry name" value="Chromo/chromo_shadow_dom"/>
</dbReference>
<dbReference type="PANTHER" id="PTHR37984">
    <property type="entry name" value="PROTEIN CBG26694"/>
    <property type="match status" value="1"/>
</dbReference>
<evidence type="ECO:0000256" key="10">
    <source>
        <dbReference type="SAM" id="MobiDB-lite"/>
    </source>
</evidence>
<dbReference type="Gene3D" id="3.30.70.270">
    <property type="match status" value="2"/>
</dbReference>
<dbReference type="SUPFAM" id="SSF54160">
    <property type="entry name" value="Chromo domain-like"/>
    <property type="match status" value="1"/>
</dbReference>
<feature type="region of interest" description="Disordered" evidence="10">
    <location>
        <begin position="1903"/>
        <end position="1923"/>
    </location>
</feature>
<feature type="compositionally biased region" description="Low complexity" evidence="10">
    <location>
        <begin position="572"/>
        <end position="613"/>
    </location>
</feature>
<keyword evidence="8" id="KW-0695">RNA-directed DNA polymerase</keyword>
<comment type="caution">
    <text evidence="13">The sequence shown here is derived from an EMBL/GenBank/DDBJ whole genome shotgun (WGS) entry which is preliminary data.</text>
</comment>
<dbReference type="Gene3D" id="3.10.10.10">
    <property type="entry name" value="HIV Type 1 Reverse Transcriptase, subunit A, domain 1"/>
    <property type="match status" value="1"/>
</dbReference>
<reference evidence="13 14" key="1">
    <citation type="submission" date="2024-06" db="EMBL/GenBank/DDBJ databases">
        <title>Complete genome of Phlyctema vagabunda strain 19-DSS-EL-015.</title>
        <authorList>
            <person name="Fiorenzani C."/>
        </authorList>
    </citation>
    <scope>NUCLEOTIDE SEQUENCE [LARGE SCALE GENOMIC DNA]</scope>
    <source>
        <strain evidence="13 14">19-DSS-EL-015</strain>
    </source>
</reference>
<proteinExistence type="predicted"/>
<feature type="region of interest" description="Disordered" evidence="10">
    <location>
        <begin position="218"/>
        <end position="266"/>
    </location>
</feature>
<protein>
    <recommendedName>
        <fullName evidence="2">RNA-directed DNA polymerase</fullName>
        <ecNumber evidence="2">2.7.7.49</ecNumber>
    </recommendedName>
</protein>
<evidence type="ECO:0000256" key="5">
    <source>
        <dbReference type="ARBA" id="ARBA00022722"/>
    </source>
</evidence>
<dbReference type="InterPro" id="IPR050951">
    <property type="entry name" value="Retrovirus_Pol_polyprotein"/>
</dbReference>
<dbReference type="SUPFAM" id="SSF56672">
    <property type="entry name" value="DNA/RNA polymerases"/>
    <property type="match status" value="1"/>
</dbReference>
<evidence type="ECO:0000256" key="9">
    <source>
        <dbReference type="PROSITE-ProRule" id="PRU00042"/>
    </source>
</evidence>
<feature type="region of interest" description="Disordered" evidence="10">
    <location>
        <begin position="54"/>
        <end position="76"/>
    </location>
</feature>
<feature type="compositionally biased region" description="Basic and acidic residues" evidence="10">
    <location>
        <begin position="1908"/>
        <end position="1923"/>
    </location>
</feature>
<feature type="compositionally biased region" description="Basic and acidic residues" evidence="10">
    <location>
        <begin position="682"/>
        <end position="693"/>
    </location>
</feature>
<dbReference type="Pfam" id="PF24626">
    <property type="entry name" value="SH3_Tf2-1"/>
    <property type="match status" value="1"/>
</dbReference>
<comment type="subunit">
    <text evidence="1">Component of the NuA4 histone acetyltransferase complex.</text>
</comment>
<dbReference type="InterPro" id="IPR023780">
    <property type="entry name" value="Chromo_domain"/>
</dbReference>
<dbReference type="Proteomes" id="UP001629113">
    <property type="component" value="Unassembled WGS sequence"/>
</dbReference>
<dbReference type="InterPro" id="IPR021109">
    <property type="entry name" value="Peptidase_aspartic_dom_sf"/>
</dbReference>
<dbReference type="Pfam" id="PF00385">
    <property type="entry name" value="Chromo"/>
    <property type="match status" value="1"/>
</dbReference>
<evidence type="ECO:0000256" key="4">
    <source>
        <dbReference type="ARBA" id="ARBA00022695"/>
    </source>
</evidence>
<accession>A0ABR4PXG7</accession>
<feature type="compositionally biased region" description="Basic and acidic residues" evidence="10">
    <location>
        <begin position="152"/>
        <end position="173"/>
    </location>
</feature>
<dbReference type="CDD" id="cd09274">
    <property type="entry name" value="RNase_HI_RT_Ty3"/>
    <property type="match status" value="1"/>
</dbReference>
<organism evidence="13 14">
    <name type="scientific">Phlyctema vagabunda</name>
    <dbReference type="NCBI Taxonomy" id="108571"/>
    <lineage>
        <taxon>Eukaryota</taxon>
        <taxon>Fungi</taxon>
        <taxon>Dikarya</taxon>
        <taxon>Ascomycota</taxon>
        <taxon>Pezizomycotina</taxon>
        <taxon>Leotiomycetes</taxon>
        <taxon>Helotiales</taxon>
        <taxon>Dermateaceae</taxon>
        <taxon>Phlyctema</taxon>
    </lineage>
</organism>
<keyword evidence="6" id="KW-0255">Endonuclease</keyword>
<dbReference type="SMART" id="SM00298">
    <property type="entry name" value="CHROMO"/>
    <property type="match status" value="1"/>
</dbReference>
<feature type="compositionally biased region" description="Basic and acidic residues" evidence="10">
    <location>
        <begin position="218"/>
        <end position="238"/>
    </location>
</feature>
<evidence type="ECO:0000259" key="11">
    <source>
        <dbReference type="PROSITE" id="PS50013"/>
    </source>
</evidence>
<dbReference type="CDD" id="cd00024">
    <property type="entry name" value="CD_CSD"/>
    <property type="match status" value="1"/>
</dbReference>
<dbReference type="InterPro" id="IPR041373">
    <property type="entry name" value="RT_RNaseH"/>
</dbReference>
<keyword evidence="3" id="KW-0808">Transferase</keyword>
<evidence type="ECO:0000256" key="8">
    <source>
        <dbReference type="ARBA" id="ARBA00022918"/>
    </source>
</evidence>
<dbReference type="InterPro" id="IPR043502">
    <property type="entry name" value="DNA/RNA_pol_sf"/>
</dbReference>
<keyword evidence="4" id="KW-0548">Nucleotidyltransferase</keyword>
<feature type="domain" description="Chromo" evidence="11">
    <location>
        <begin position="1844"/>
        <end position="1897"/>
    </location>
</feature>
<feature type="compositionally biased region" description="Polar residues" evidence="10">
    <location>
        <begin position="523"/>
        <end position="563"/>
    </location>
</feature>
<keyword evidence="9" id="KW-0479">Metal-binding</keyword>
<dbReference type="InterPro" id="IPR016197">
    <property type="entry name" value="Chromo-like_dom_sf"/>
</dbReference>
<dbReference type="EC" id="2.7.7.49" evidence="2"/>
<evidence type="ECO:0000256" key="3">
    <source>
        <dbReference type="ARBA" id="ARBA00022679"/>
    </source>
</evidence>
<dbReference type="CDD" id="cd01647">
    <property type="entry name" value="RT_LTR"/>
    <property type="match status" value="1"/>
</dbReference>
<evidence type="ECO:0000259" key="12">
    <source>
        <dbReference type="PROSITE" id="PS50157"/>
    </source>
</evidence>
<dbReference type="InterPro" id="IPR000477">
    <property type="entry name" value="RT_dom"/>
</dbReference>
<dbReference type="Gene3D" id="2.40.50.40">
    <property type="match status" value="1"/>
</dbReference>
<keyword evidence="7" id="KW-0378">Hydrolase</keyword>
<feature type="region of interest" description="Disordered" evidence="10">
    <location>
        <begin position="487"/>
        <end position="693"/>
    </location>
</feature>
<dbReference type="EMBL" id="JBFCZG010000001">
    <property type="protein sequence ID" value="KAL3428067.1"/>
    <property type="molecule type" value="Genomic_DNA"/>
</dbReference>
<evidence type="ECO:0000256" key="7">
    <source>
        <dbReference type="ARBA" id="ARBA00022801"/>
    </source>
</evidence>
<keyword evidence="9" id="KW-0862">Zinc</keyword>
<evidence type="ECO:0000256" key="2">
    <source>
        <dbReference type="ARBA" id="ARBA00012493"/>
    </source>
</evidence>
<dbReference type="Pfam" id="PF17917">
    <property type="entry name" value="RT_RNaseH"/>
    <property type="match status" value="1"/>
</dbReference>
<dbReference type="PROSITE" id="PS00028">
    <property type="entry name" value="ZINC_FINGER_C2H2_1"/>
    <property type="match status" value="1"/>
</dbReference>
<keyword evidence="5" id="KW-0540">Nuclease</keyword>
<dbReference type="Gene3D" id="1.10.340.70">
    <property type="match status" value="1"/>
</dbReference>
<feature type="compositionally biased region" description="Polar residues" evidence="10">
    <location>
        <begin position="619"/>
        <end position="630"/>
    </location>
</feature>
<dbReference type="PROSITE" id="PS50157">
    <property type="entry name" value="ZINC_FINGER_C2H2_2"/>
    <property type="match status" value="1"/>
</dbReference>
<dbReference type="InterPro" id="IPR056924">
    <property type="entry name" value="SH3_Tf2-1"/>
</dbReference>
<feature type="domain" description="C2H2-type" evidence="12">
    <location>
        <begin position="709"/>
        <end position="737"/>
    </location>
</feature>
<dbReference type="InterPro" id="IPR043128">
    <property type="entry name" value="Rev_trsase/Diguanyl_cyclase"/>
</dbReference>
<dbReference type="Gene3D" id="2.40.70.10">
    <property type="entry name" value="Acid Proteases"/>
    <property type="match status" value="1"/>
</dbReference>
<gene>
    <name evidence="13" type="ORF">PVAG01_01576</name>
</gene>
<evidence type="ECO:0000313" key="14">
    <source>
        <dbReference type="Proteomes" id="UP001629113"/>
    </source>
</evidence>
<dbReference type="SMART" id="SM00355">
    <property type="entry name" value="ZnF_C2H2"/>
    <property type="match status" value="1"/>
</dbReference>
<evidence type="ECO:0000256" key="1">
    <source>
        <dbReference type="ARBA" id="ARBA00011353"/>
    </source>
</evidence>
<feature type="compositionally biased region" description="Acidic residues" evidence="10">
    <location>
        <begin position="666"/>
        <end position="678"/>
    </location>
</feature>
<keyword evidence="9" id="KW-0863">Zinc-finger</keyword>
<feature type="region of interest" description="Disordered" evidence="10">
    <location>
        <begin position="119"/>
        <end position="183"/>
    </location>
</feature>
<name>A0ABR4PXG7_9HELO</name>
<sequence length="1923" mass="216541">MAPSLSSEDQQKDLRTSAVHLSNYIDVQGSGTERLSGAFVDQLNTWIDTNNIRQSVESDESTDRKGRSSSKSLVNYPPEWVTDRSAVKKVLQNLEPVLGLSAYPPPIASKDTMSAQDWPASFASGESSRSKGPAKRPDMSGQEWQQSFLSDDLNKGKGVERAPADRQSAERTPGHPPVQTPQFPDFEAMLSRMTASLMKDLRQELKNELDARLDISEMISRSREATGRHPEDRPRTADRSSVPAPIPPAERQLSEPQFSQRSYASDNNHVKANEIGFFYPNMPRDWGRGDTVDKEGKTYYRDVFAFTNRIRAAVVTRDPERVKLNLDACLRGEAELWWNSTLSTVYRRGLIASPGVNDYCDALEERFQPPPSEALARFENTKYTVQDCRNKRSVTEYVAMIESAAKACGQGPRLGDETKFGIVLQCWRHLDPVLRRSVDEPLRDTSLKDFTNTLLRKQANWFDEHAYIPNRQQQQPRQQYRDQHGNVQNRNYAPMGQDGKSASFTPFRQGNSQYANTGRGGFQQRQPVQTNNPQNQYRPNGGQRPNQYQNNKPGGNQNSGYQNPSGSGGQYGQKQQNGPQNAGQQQGGKRPPVPNGNGNRQYPQQNRQQNGYGYANHMGVQQGQEPNTGESYDFNDPGYQYDEPDAYGYDNAQSYVADGNEYPPESQDDGCQDYDNGQDGDPSLKENDPQDDRRAFGFFSQSLSTPTAYECKHCKEAFNSKNKLFKHIRSAHNVTKRAQDSGATMQVSFAGIPLREKISTAPPLDNGTGLGYRGYVHCLAPVRLSTTVETESVCFDSGCSATTMSREFFQRQCPNIPIRTMARPMALTGIGSDHSSSEYAIVDIRVAGTDAQGPVEAVLRHEVHIIDKMKVNMLVGTDVMVPEKIDLLFSKNEMHIGSCGTTVPVQVRHKAPQGQNFRPVHIKSSTVIPPRGMVTVPIHAIPQGDRDFLFEPDDVDVVTLYSTIVDDSTSTMLVKNTSDKPVQLQRNMRIGRLYEMEDEHGLTATAFAGSSIEPEDIVAMSEKPPRQMSPYWFVKALSALHNTEAELPVVPKDNENLLPNGVTVYGEQPALNKLSRIVAEFPKLWEDSGAFVDIPEDEWMKIPLRSDWESRAPSKHARVYPQGIEARKLIDATFDELHDKGRLSWTTKGTPFSFPVFVVWKTLPSGERKGRVVVDIRGLNQITQADVYPIPLQADIIAAVSGCPYITVMDCASFFYQWRVAPEDRHKLTVVTHRGQESFNVVVMGFKNSVSYVQRQIDRILRPYADHARAYIDDVVIFSKSLQDHVRHLREIFALFVRLGITIKPSKTFLGFPTVQLLGQHIDSLGLATSEDKLKAIAAIKFPTTLHALETYIGLTGWLRQYVPYYAAIVQPLERRKTGLLKDGPKAGTSRRNYSAATKIGDPSPLELAAFETLQEQLLRSQFLVHFAAERRLYIDVDASKAFGIGGIVYHCKNESEGYPRRNDIEPIMFLSRALSPAEKNYWPTELEMAGLVWILRKTRFMLESTKQTVRVYTDHSSALGIAKQRSLISTATDRTNLRLVRASEYVQRFDLDIRHKAGKTHLVPDALSRLASLMPPAESAELDFDTASGYNYTASLIEMSKEFRARLQEGYKEDPSLRRILAILNDNSKLVEQDRAVLPFVQEDGLVWHINEDYGRRLCIPESMTKEILDIGHTRAGHPGESRTFERVAGSCYKRNDTLLYGFSPNFQFDINQNIPAIEHPIARIEAADAVDFAKMMMKSQYDRRHTPAFMKVGEYAAIKLHHGYKLPAVKSKKLGQQYTRPFKIIEKIGRLAYRLAIPDNWAIHNVFSIAQLEPCPNPEDDPYERPYAKETGPVQVDGQEEWEVEKIVNVREVKKGRGKSRQYLVRFVGWGPEADEWLPAKHLSNCKELIDEYEDSIAAASQLNPAREDQDGRNCDQKGPK</sequence>
<feature type="compositionally biased region" description="Polar residues" evidence="10">
    <location>
        <begin position="254"/>
        <end position="266"/>
    </location>
</feature>